<reference evidence="1 2" key="1">
    <citation type="submission" date="2019-03" db="EMBL/GenBank/DDBJ databases">
        <title>Genomic Encyclopedia of Type Strains, Phase IV (KMG-IV): sequencing the most valuable type-strain genomes for metagenomic binning, comparative biology and taxonomic classification.</title>
        <authorList>
            <person name="Goeker M."/>
        </authorList>
    </citation>
    <scope>NUCLEOTIDE SEQUENCE [LARGE SCALE GENOMIC DNA]</scope>
    <source>
        <strain evidence="1 2">DSM 18577</strain>
    </source>
</reference>
<gene>
    <name evidence="1" type="ORF">EV690_1221</name>
</gene>
<evidence type="ECO:0008006" key="3">
    <source>
        <dbReference type="Google" id="ProtNLM"/>
    </source>
</evidence>
<keyword evidence="2" id="KW-1185">Reference proteome</keyword>
<evidence type="ECO:0000313" key="1">
    <source>
        <dbReference type="EMBL" id="TCK59057.1"/>
    </source>
</evidence>
<accession>A0A4R1K536</accession>
<name>A0A4R1K536_9GAMM</name>
<proteinExistence type="predicted"/>
<dbReference type="RefSeq" id="WP_131911992.1">
    <property type="nucleotide sequence ID" value="NZ_OU594967.1"/>
</dbReference>
<evidence type="ECO:0000313" key="2">
    <source>
        <dbReference type="Proteomes" id="UP000295565"/>
    </source>
</evidence>
<dbReference type="Proteomes" id="UP000295565">
    <property type="component" value="Unassembled WGS sequence"/>
</dbReference>
<dbReference type="AlphaFoldDB" id="A0A4R1K536"/>
<protein>
    <recommendedName>
        <fullName evidence="3">DUF2897 family protein</fullName>
    </recommendedName>
</protein>
<comment type="caution">
    <text evidence="1">The sequence shown here is derived from an EMBL/GenBank/DDBJ whole genome shotgun (WGS) entry which is preliminary data.</text>
</comment>
<dbReference type="EMBL" id="SMGD01000011">
    <property type="protein sequence ID" value="TCK59057.1"/>
    <property type="molecule type" value="Genomic_DNA"/>
</dbReference>
<sequence length="59" mass="6781">MKFWLIIVIIVFVIGAFLNTIKDMRRSTDAYAKRRAKELAEFDAKAKANQDDDNSSSKE</sequence>
<organism evidence="1 2">
    <name type="scientific">Celerinatantimonas diazotrophica</name>
    <dbReference type="NCBI Taxonomy" id="412034"/>
    <lineage>
        <taxon>Bacteria</taxon>
        <taxon>Pseudomonadati</taxon>
        <taxon>Pseudomonadota</taxon>
        <taxon>Gammaproteobacteria</taxon>
        <taxon>Celerinatantimonadaceae</taxon>
        <taxon>Celerinatantimonas</taxon>
    </lineage>
</organism>